<feature type="binding site" evidence="5">
    <location>
        <position position="131"/>
    </location>
    <ligand>
        <name>NAD(+)</name>
        <dbReference type="ChEBI" id="CHEBI:57540"/>
    </ligand>
</feature>
<evidence type="ECO:0000313" key="7">
    <source>
        <dbReference type="EMBL" id="MBD3109763.1"/>
    </source>
</evidence>
<dbReference type="PANTHER" id="PTHR43616:SF3">
    <property type="entry name" value="HYDROXYCARBOXYLATE DEHYDROGENASE A"/>
    <property type="match status" value="1"/>
</dbReference>
<dbReference type="InterPro" id="IPR001670">
    <property type="entry name" value="ADH_Fe/GldA"/>
</dbReference>
<feature type="domain" description="Alcohol dehydrogenase iron-type/glycerol dehydrogenase GldA" evidence="6">
    <location>
        <begin position="10"/>
        <end position="154"/>
    </location>
</feature>
<evidence type="ECO:0000256" key="3">
    <source>
        <dbReference type="ARBA" id="ARBA00023002"/>
    </source>
</evidence>
<accession>A0A927HDS2</accession>
<feature type="binding site" evidence="5">
    <location>
        <position position="125"/>
    </location>
    <ligand>
        <name>NAD(+)</name>
        <dbReference type="ChEBI" id="CHEBI:57540"/>
    </ligand>
</feature>
<dbReference type="PANTHER" id="PTHR43616">
    <property type="entry name" value="GLYCEROL DEHYDROGENASE"/>
    <property type="match status" value="1"/>
</dbReference>
<feature type="binding site" evidence="4">
    <location>
        <position position="255"/>
    </location>
    <ligand>
        <name>glycerol</name>
        <dbReference type="ChEBI" id="CHEBI:17754"/>
    </ligand>
</feature>
<dbReference type="Gene3D" id="3.40.50.1970">
    <property type="match status" value="1"/>
</dbReference>
<dbReference type="SUPFAM" id="SSF56796">
    <property type="entry name" value="Dehydroquinate synthase-like"/>
    <property type="match status" value="1"/>
</dbReference>
<evidence type="ECO:0000256" key="2">
    <source>
        <dbReference type="ARBA" id="ARBA00022723"/>
    </source>
</evidence>
<comment type="caution">
    <text evidence="7">The sequence shown here is derived from an EMBL/GenBank/DDBJ whole genome shotgun (WGS) entry which is preliminary data.</text>
</comment>
<dbReference type="InterPro" id="IPR018211">
    <property type="entry name" value="ADH_Fe_CS"/>
</dbReference>
<keyword evidence="8" id="KW-1185">Reference proteome</keyword>
<keyword evidence="4" id="KW-0862">Zinc</keyword>
<dbReference type="Pfam" id="PF00465">
    <property type="entry name" value="Fe-ADH"/>
    <property type="match status" value="1"/>
</dbReference>
<feature type="binding site" evidence="5">
    <location>
        <begin position="116"/>
        <end position="119"/>
    </location>
    <ligand>
        <name>NAD(+)</name>
        <dbReference type="ChEBI" id="CHEBI:57540"/>
    </ligand>
</feature>
<comment type="similarity">
    <text evidence="1">Belongs to the iron-containing alcohol dehydrogenase family.</text>
</comment>
<sequence length="361" mass="39636">MAVFSVHGAPSEYILKENVLDLLESKLLERDLRSCLVVHGNKSWEAAKPYWPRLKEVKMQEYTYGGECSFAEIERVVQIVETQSFDAVIGIGGGKVLDLVKAVCNQTKRQSILIPTLPSNCSPWTPLSVIYDETGAFIRYDIYPVCTSLVLVEPDMLLKAPIEMLIAGIGDTLAKWYEADVQMAVIENKSVPLQISHYAAGQCKDILLQHSHGALEAVKSGAVNGDFIKVTEAIFMLGGMVGGYGDHYGRIAGAHAIHNGLTVLEETHDALHGDKVAYGILVQLVLENKWTEIEILRPFYEKLGLPLSLKDLGVEKVTKSLVAAVAEKATVAQESIHVMPIGEISAERVKEAVLELEEIVK</sequence>
<feature type="binding site" evidence="5">
    <location>
        <begin position="94"/>
        <end position="98"/>
    </location>
    <ligand>
        <name>NAD(+)</name>
        <dbReference type="ChEBI" id="CHEBI:57540"/>
    </ligand>
</feature>
<feature type="binding site" evidence="4">
    <location>
        <position position="272"/>
    </location>
    <ligand>
        <name>glycerol</name>
        <dbReference type="ChEBI" id="CHEBI:17754"/>
    </ligand>
</feature>
<dbReference type="Proteomes" id="UP000602076">
    <property type="component" value="Unassembled WGS sequence"/>
</dbReference>
<dbReference type="PROSITE" id="PS00913">
    <property type="entry name" value="ADH_IRON_1"/>
    <property type="match status" value="1"/>
</dbReference>
<evidence type="ECO:0000256" key="4">
    <source>
        <dbReference type="PIRSR" id="PIRSR000112-1"/>
    </source>
</evidence>
<evidence type="ECO:0000256" key="5">
    <source>
        <dbReference type="PIRSR" id="PIRSR000112-3"/>
    </source>
</evidence>
<feature type="binding site" evidence="4">
    <location>
        <position position="171"/>
    </location>
    <ligand>
        <name>glycerol</name>
        <dbReference type="ChEBI" id="CHEBI:17754"/>
    </ligand>
</feature>
<dbReference type="EMBL" id="JACXSI010000045">
    <property type="protein sequence ID" value="MBD3109763.1"/>
    <property type="molecule type" value="Genomic_DNA"/>
</dbReference>
<keyword evidence="2 4" id="KW-0479">Metal-binding</keyword>
<reference evidence="7" key="1">
    <citation type="submission" date="2020-09" db="EMBL/GenBank/DDBJ databases">
        <title>Bacillus faecalis sp. nov., a moderately halophilic bacterium isolated from cow faeces.</title>
        <authorList>
            <person name="Jiang L."/>
            <person name="Lee J."/>
        </authorList>
    </citation>
    <scope>NUCLEOTIDE SEQUENCE</scope>
    <source>
        <strain evidence="7">AGMB 02131</strain>
    </source>
</reference>
<dbReference type="InterPro" id="IPR016205">
    <property type="entry name" value="Glycerol_DH"/>
</dbReference>
<feature type="binding site" evidence="5">
    <location>
        <position position="127"/>
    </location>
    <ligand>
        <name>NAD(+)</name>
        <dbReference type="ChEBI" id="CHEBI:57540"/>
    </ligand>
</feature>
<comment type="cofactor">
    <cofactor evidence="4">
        <name>Zn(2+)</name>
        <dbReference type="ChEBI" id="CHEBI:29105"/>
    </cofactor>
    <text evidence="4">Binds 1 zinc ion per subunit.</text>
</comment>
<dbReference type="AlphaFoldDB" id="A0A927HDS2"/>
<dbReference type="RefSeq" id="WP_190999300.1">
    <property type="nucleotide sequence ID" value="NZ_JACXSI010000045.1"/>
</dbReference>
<evidence type="ECO:0000313" key="8">
    <source>
        <dbReference type="Proteomes" id="UP000602076"/>
    </source>
</evidence>
<protein>
    <submittedName>
        <fullName evidence="7">Iron-containing alcohol dehydrogenase family protein</fullName>
    </submittedName>
</protein>
<proteinExistence type="inferred from homology"/>
<evidence type="ECO:0000259" key="6">
    <source>
        <dbReference type="Pfam" id="PF00465"/>
    </source>
</evidence>
<organism evidence="7 8">
    <name type="scientific">Peribacillus faecalis</name>
    <dbReference type="NCBI Taxonomy" id="2772559"/>
    <lineage>
        <taxon>Bacteria</taxon>
        <taxon>Bacillati</taxon>
        <taxon>Bacillota</taxon>
        <taxon>Bacilli</taxon>
        <taxon>Bacillales</taxon>
        <taxon>Bacillaceae</taxon>
        <taxon>Peribacillus</taxon>
    </lineage>
</organism>
<dbReference type="PIRSF" id="PIRSF000112">
    <property type="entry name" value="Glycerol_dehydrogenase"/>
    <property type="match status" value="1"/>
</dbReference>
<dbReference type="Gene3D" id="1.20.1090.10">
    <property type="entry name" value="Dehydroquinate synthase-like - alpha domain"/>
    <property type="match status" value="1"/>
</dbReference>
<evidence type="ECO:0000256" key="1">
    <source>
        <dbReference type="ARBA" id="ARBA00007358"/>
    </source>
</evidence>
<name>A0A927HDS2_9BACI</name>
<dbReference type="GO" id="GO:0046872">
    <property type="term" value="F:metal ion binding"/>
    <property type="evidence" value="ECO:0007669"/>
    <property type="project" value="UniProtKB-KW"/>
</dbReference>
<keyword evidence="5" id="KW-0520">NAD</keyword>
<gene>
    <name evidence="7" type="ORF">IEO70_15595</name>
</gene>
<dbReference type="GO" id="GO:0016614">
    <property type="term" value="F:oxidoreductase activity, acting on CH-OH group of donors"/>
    <property type="evidence" value="ECO:0007669"/>
    <property type="project" value="InterPro"/>
</dbReference>
<keyword evidence="3" id="KW-0560">Oxidoreductase</keyword>
<dbReference type="CDD" id="cd08172">
    <property type="entry name" value="GlyDH-like"/>
    <property type="match status" value="1"/>
</dbReference>